<dbReference type="Pfam" id="PF08100">
    <property type="entry name" value="Dimerisation"/>
    <property type="match status" value="2"/>
</dbReference>
<dbReference type="EMBL" id="QPKB01000006">
    <property type="protein sequence ID" value="RWR86920.1"/>
    <property type="molecule type" value="Genomic_DNA"/>
</dbReference>
<evidence type="ECO:0000259" key="4">
    <source>
        <dbReference type="Pfam" id="PF00891"/>
    </source>
</evidence>
<evidence type="ECO:0000259" key="5">
    <source>
        <dbReference type="Pfam" id="PF08100"/>
    </source>
</evidence>
<accession>A0A3S3QMX0</accession>
<dbReference type="InterPro" id="IPR012967">
    <property type="entry name" value="COMT_dimerisation"/>
</dbReference>
<sequence length="518" mass="57038">MDLLHRIMRFLVHIKLFASVDGPENMYALTPASKLLVRAEEKNLVPFALSQLHANEMGPKHYLIAGIEGKTTPWLACHNGVPFYDLVGKDPGHNKLNNDAMTSHTSFVVSAHVQGCAKEGDEEMQAAAQIWKHIYGFAESLNLKCAIELGVPDILHKHGQPMTLSEIAGELTNIPSPNMDLLHRIMRFLVHMKLFASVDGPENMYALTPASKLLVRAEEKNLVPFALSQLHANEMGPWHYLIAGIEGKTTPWLACHNGVPFYDLVGKDPGHNKLNNDAMTSHTSFVVPALVQGCAKEGVFDGVRTMVDVGGNTGVASKAITNAFPHVKCTVLDFAHVVETVPEDPKVNFVAGNAFDYVPKADASFLHSFDDNNCIKILNKCREAIPAKGGKLIIVEIVMDIDGTPEFSRSRLCMDLEMGVYGGKERTMDEWKNLLTKAGFGNYNIIPMSDMDSIRNDDPQQDEEMHAAAQIWKHIYGFAESLTLKCAIELGVPDILHKHGQPMTLSEIASEFAIPSPN</sequence>
<keyword evidence="7" id="KW-1185">Reference proteome</keyword>
<dbReference type="GO" id="GO:0008171">
    <property type="term" value="F:O-methyltransferase activity"/>
    <property type="evidence" value="ECO:0007669"/>
    <property type="project" value="InterPro"/>
</dbReference>
<dbReference type="Gene3D" id="3.40.50.150">
    <property type="entry name" value="Vaccinia Virus protein VP39"/>
    <property type="match status" value="1"/>
</dbReference>
<dbReference type="GO" id="GO:0046983">
    <property type="term" value="F:protein dimerization activity"/>
    <property type="evidence" value="ECO:0007669"/>
    <property type="project" value="InterPro"/>
</dbReference>
<evidence type="ECO:0000256" key="1">
    <source>
        <dbReference type="ARBA" id="ARBA00022603"/>
    </source>
</evidence>
<dbReference type="PROSITE" id="PS51683">
    <property type="entry name" value="SAM_OMT_II"/>
    <property type="match status" value="2"/>
</dbReference>
<organism evidence="6 7">
    <name type="scientific">Cinnamomum micranthum f. kanehirae</name>
    <dbReference type="NCBI Taxonomy" id="337451"/>
    <lineage>
        <taxon>Eukaryota</taxon>
        <taxon>Viridiplantae</taxon>
        <taxon>Streptophyta</taxon>
        <taxon>Embryophyta</taxon>
        <taxon>Tracheophyta</taxon>
        <taxon>Spermatophyta</taxon>
        <taxon>Magnoliopsida</taxon>
        <taxon>Magnoliidae</taxon>
        <taxon>Laurales</taxon>
        <taxon>Lauraceae</taxon>
        <taxon>Cinnamomum</taxon>
    </lineage>
</organism>
<dbReference type="OrthoDB" id="1606438at2759"/>
<evidence type="ECO:0000256" key="3">
    <source>
        <dbReference type="ARBA" id="ARBA00022691"/>
    </source>
</evidence>
<dbReference type="InterPro" id="IPR001077">
    <property type="entry name" value="COMT_C"/>
</dbReference>
<dbReference type="InterPro" id="IPR036390">
    <property type="entry name" value="WH_DNA-bd_sf"/>
</dbReference>
<keyword evidence="1 6" id="KW-0489">Methyltransferase</keyword>
<dbReference type="InterPro" id="IPR016461">
    <property type="entry name" value="COMT-like"/>
</dbReference>
<dbReference type="Pfam" id="PF00891">
    <property type="entry name" value="Methyltransf_2"/>
    <property type="match status" value="1"/>
</dbReference>
<evidence type="ECO:0000313" key="7">
    <source>
        <dbReference type="Proteomes" id="UP000283530"/>
    </source>
</evidence>
<evidence type="ECO:0000313" key="6">
    <source>
        <dbReference type="EMBL" id="RWR86920.1"/>
    </source>
</evidence>
<dbReference type="Gene3D" id="1.10.10.10">
    <property type="entry name" value="Winged helix-like DNA-binding domain superfamily/Winged helix DNA-binding domain"/>
    <property type="match status" value="3"/>
</dbReference>
<evidence type="ECO:0000256" key="2">
    <source>
        <dbReference type="ARBA" id="ARBA00022679"/>
    </source>
</evidence>
<proteinExistence type="predicted"/>
<keyword evidence="2 6" id="KW-0808">Transferase</keyword>
<dbReference type="STRING" id="337451.A0A3S3QMX0"/>
<dbReference type="InterPro" id="IPR029063">
    <property type="entry name" value="SAM-dependent_MTases_sf"/>
</dbReference>
<feature type="domain" description="O-methyltransferase dimerisation" evidence="5">
    <location>
        <begin position="131"/>
        <end position="216"/>
    </location>
</feature>
<dbReference type="Proteomes" id="UP000283530">
    <property type="component" value="Unassembled WGS sequence"/>
</dbReference>
<comment type="caution">
    <text evidence="6">The sequence shown here is derived from an EMBL/GenBank/DDBJ whole genome shotgun (WGS) entry which is preliminary data.</text>
</comment>
<feature type="domain" description="O-methyltransferase dimerisation" evidence="5">
    <location>
        <begin position="472"/>
        <end position="512"/>
    </location>
</feature>
<name>A0A3S3QMX0_9MAGN</name>
<reference evidence="6 7" key="1">
    <citation type="journal article" date="2019" name="Nat. Plants">
        <title>Stout camphor tree genome fills gaps in understanding of flowering plant genome evolution.</title>
        <authorList>
            <person name="Chaw S.M."/>
            <person name="Liu Y.C."/>
            <person name="Wu Y.W."/>
            <person name="Wang H.Y."/>
            <person name="Lin C.I."/>
            <person name="Wu C.S."/>
            <person name="Ke H.M."/>
            <person name="Chang L.Y."/>
            <person name="Hsu C.Y."/>
            <person name="Yang H.T."/>
            <person name="Sudianto E."/>
            <person name="Hsu M.H."/>
            <person name="Wu K.P."/>
            <person name="Wang L.N."/>
            <person name="Leebens-Mack J.H."/>
            <person name="Tsai I.J."/>
        </authorList>
    </citation>
    <scope>NUCLEOTIDE SEQUENCE [LARGE SCALE GENOMIC DNA]</scope>
    <source>
        <strain evidence="7">cv. Chaw 1501</strain>
        <tissue evidence="6">Young leaves</tissue>
    </source>
</reference>
<dbReference type="PANTHER" id="PTHR11746">
    <property type="entry name" value="O-METHYLTRANSFERASE"/>
    <property type="match status" value="1"/>
</dbReference>
<dbReference type="GO" id="GO:0032259">
    <property type="term" value="P:methylation"/>
    <property type="evidence" value="ECO:0007669"/>
    <property type="project" value="UniProtKB-KW"/>
</dbReference>
<dbReference type="SUPFAM" id="SSF53335">
    <property type="entry name" value="S-adenosyl-L-methionine-dependent methyltransferases"/>
    <property type="match status" value="1"/>
</dbReference>
<keyword evidence="3" id="KW-0949">S-adenosyl-L-methionine</keyword>
<dbReference type="InterPro" id="IPR036388">
    <property type="entry name" value="WH-like_DNA-bd_sf"/>
</dbReference>
<gene>
    <name evidence="6" type="ORF">CKAN_01584400</name>
</gene>
<feature type="domain" description="O-methyltransferase C-terminal" evidence="4">
    <location>
        <begin position="238"/>
        <end position="440"/>
    </location>
</feature>
<dbReference type="AlphaFoldDB" id="A0A3S3QMX0"/>
<protein>
    <submittedName>
        <fullName evidence="6">RS-norcoclaurine 6-O-methyltransferase-like protein</fullName>
    </submittedName>
</protein>
<dbReference type="SUPFAM" id="SSF46785">
    <property type="entry name" value="Winged helix' DNA-binding domain"/>
    <property type="match status" value="3"/>
</dbReference>